<name>A0A7K3M786_9ACTN</name>
<gene>
    <name evidence="4" type="ORF">F7O44_18925</name>
</gene>
<feature type="transmembrane region" description="Helical" evidence="2">
    <location>
        <begin position="437"/>
        <end position="455"/>
    </location>
</feature>
<feature type="transmembrane region" description="Helical" evidence="2">
    <location>
        <begin position="129"/>
        <end position="146"/>
    </location>
</feature>
<feature type="region of interest" description="Disordered" evidence="1">
    <location>
        <begin position="16"/>
        <end position="36"/>
    </location>
</feature>
<feature type="transmembrane region" description="Helical" evidence="2">
    <location>
        <begin position="43"/>
        <end position="63"/>
    </location>
</feature>
<comment type="caution">
    <text evidence="4">The sequence shown here is derived from an EMBL/GenBank/DDBJ whole genome shotgun (WGS) entry which is preliminary data.</text>
</comment>
<keyword evidence="2" id="KW-0472">Membrane</keyword>
<keyword evidence="2" id="KW-0812">Transmembrane</keyword>
<dbReference type="Pfam" id="PF01757">
    <property type="entry name" value="Acyl_transf_3"/>
    <property type="match status" value="1"/>
</dbReference>
<feature type="transmembrane region" description="Helical" evidence="2">
    <location>
        <begin position="295"/>
        <end position="315"/>
    </location>
</feature>
<feature type="compositionally biased region" description="Low complexity" evidence="1">
    <location>
        <begin position="474"/>
        <end position="489"/>
    </location>
</feature>
<evidence type="ECO:0000259" key="3">
    <source>
        <dbReference type="Pfam" id="PF01757"/>
    </source>
</evidence>
<dbReference type="GO" id="GO:0016747">
    <property type="term" value="F:acyltransferase activity, transferring groups other than amino-acyl groups"/>
    <property type="evidence" value="ECO:0007669"/>
    <property type="project" value="InterPro"/>
</dbReference>
<evidence type="ECO:0000256" key="2">
    <source>
        <dbReference type="SAM" id="Phobius"/>
    </source>
</evidence>
<keyword evidence="2" id="KW-1133">Transmembrane helix</keyword>
<proteinExistence type="predicted"/>
<dbReference type="AlphaFoldDB" id="A0A7K3M786"/>
<sequence length="507" mass="53691">MCMTPQFTRLGSMLKPLEASHPSPGTGRPSPGPDRRRDPFVDVLRVTAIVLVVAQHWLMPAIAYDDGVLTTGNALATPGAWAVTWLSQVMPLVFFAGGAAAAYSLIRRPGFGSRSRPIGLCHGWLDGRLLRLVAPVVPLIALWLPLPHLLLALGVPADPVETGSALAGRLLWFLALYVLITALTPTLLQLHQRLRGAEIVLLAVGALLVDVVRFGFAGGTGIVGYANVAFVWIACYQLGIAYSSGRLRWMSGWRALVVAGLGLFATTLAVAAGPYPGSMIGMPGEPVSNMNPPTFALLTVTALQLGLALALRPALERWAAYPPVARGIDWLSARLMTIYVWHMPALIVVGGVSVVGFGWATPALLSAEWRQVMPLWLVSLSFVLAVFVRLCSRVERSVRTVPPRHSWPVGVATVLIGLGLLMFAVNGFSPALATHPLGPVGASLGVVTGVGLLLINRKSRPTARPAVPRPRPVAAPARVGPGVGVAPPTIHQLTGSQGQPEREKVGV</sequence>
<feature type="transmembrane region" description="Helical" evidence="2">
    <location>
        <begin position="83"/>
        <end position="106"/>
    </location>
</feature>
<evidence type="ECO:0000313" key="5">
    <source>
        <dbReference type="Proteomes" id="UP000460435"/>
    </source>
</evidence>
<feature type="transmembrane region" description="Helical" evidence="2">
    <location>
        <begin position="199"/>
        <end position="216"/>
    </location>
</feature>
<reference evidence="4 5" key="1">
    <citation type="submission" date="2019-11" db="EMBL/GenBank/DDBJ databases">
        <authorList>
            <person name="Li X.-J."/>
            <person name="Feng X.-M."/>
        </authorList>
    </citation>
    <scope>NUCLEOTIDE SEQUENCE [LARGE SCALE GENOMIC DNA]</scope>
    <source>
        <strain evidence="4 5">XMNu-373</strain>
    </source>
</reference>
<feature type="transmembrane region" description="Helical" evidence="2">
    <location>
        <begin position="222"/>
        <end position="243"/>
    </location>
</feature>
<feature type="transmembrane region" description="Helical" evidence="2">
    <location>
        <begin position="166"/>
        <end position="187"/>
    </location>
</feature>
<feature type="transmembrane region" description="Helical" evidence="2">
    <location>
        <begin position="255"/>
        <end position="275"/>
    </location>
</feature>
<feature type="transmembrane region" description="Helical" evidence="2">
    <location>
        <begin position="372"/>
        <end position="392"/>
    </location>
</feature>
<evidence type="ECO:0000313" key="4">
    <source>
        <dbReference type="EMBL" id="NDL59146.1"/>
    </source>
</evidence>
<evidence type="ECO:0000256" key="1">
    <source>
        <dbReference type="SAM" id="MobiDB-lite"/>
    </source>
</evidence>
<keyword evidence="5" id="KW-1185">Reference proteome</keyword>
<feature type="transmembrane region" description="Helical" evidence="2">
    <location>
        <begin position="336"/>
        <end position="360"/>
    </location>
</feature>
<protein>
    <submittedName>
        <fullName evidence="4">Acyltransferase family protein</fullName>
    </submittedName>
</protein>
<dbReference type="InterPro" id="IPR002656">
    <property type="entry name" value="Acyl_transf_3_dom"/>
</dbReference>
<keyword evidence="4" id="KW-0012">Acyltransferase</keyword>
<keyword evidence="4" id="KW-0808">Transferase</keyword>
<dbReference type="Proteomes" id="UP000460435">
    <property type="component" value="Unassembled WGS sequence"/>
</dbReference>
<feature type="domain" description="Acyltransferase 3" evidence="3">
    <location>
        <begin position="39"/>
        <end position="388"/>
    </location>
</feature>
<organism evidence="4 5">
    <name type="scientific">Phytoactinopolyspora mesophila</name>
    <dbReference type="NCBI Taxonomy" id="2650750"/>
    <lineage>
        <taxon>Bacteria</taxon>
        <taxon>Bacillati</taxon>
        <taxon>Actinomycetota</taxon>
        <taxon>Actinomycetes</taxon>
        <taxon>Jiangellales</taxon>
        <taxon>Jiangellaceae</taxon>
        <taxon>Phytoactinopolyspora</taxon>
    </lineage>
</organism>
<dbReference type="EMBL" id="WLZY01000006">
    <property type="protein sequence ID" value="NDL59146.1"/>
    <property type="molecule type" value="Genomic_DNA"/>
</dbReference>
<accession>A0A7K3M786</accession>
<feature type="region of interest" description="Disordered" evidence="1">
    <location>
        <begin position="462"/>
        <end position="507"/>
    </location>
</feature>
<feature type="transmembrane region" description="Helical" evidence="2">
    <location>
        <begin position="404"/>
        <end position="425"/>
    </location>
</feature>